<keyword evidence="1" id="KW-0812">Transmembrane</keyword>
<keyword evidence="3" id="KW-1185">Reference proteome</keyword>
<gene>
    <name evidence="2" type="ORF">OP10G_0015</name>
</gene>
<dbReference type="AlphaFoldDB" id="A0A068NIE0"/>
<feature type="transmembrane region" description="Helical" evidence="1">
    <location>
        <begin position="56"/>
        <end position="78"/>
    </location>
</feature>
<protein>
    <submittedName>
        <fullName evidence="2">Uncharacterized protein</fullName>
    </submittedName>
</protein>
<dbReference type="KEGG" id="fgi:OP10G_0015"/>
<proteinExistence type="predicted"/>
<reference evidence="2 3" key="1">
    <citation type="journal article" date="2014" name="PLoS ONE">
        <title>The first complete genome sequence of the class fimbriimonadia in the phylum armatimonadetes.</title>
        <authorList>
            <person name="Hu Z.Y."/>
            <person name="Wang Y.Z."/>
            <person name="Im W.T."/>
            <person name="Wang S.Y."/>
            <person name="Zhao G.P."/>
            <person name="Zheng H.J."/>
            <person name="Quan Z.X."/>
        </authorList>
    </citation>
    <scope>NUCLEOTIDE SEQUENCE [LARGE SCALE GENOMIC DNA]</scope>
    <source>
        <strain evidence="2">Gsoil 348</strain>
    </source>
</reference>
<keyword evidence="1" id="KW-0472">Membrane</keyword>
<dbReference type="EMBL" id="CP007139">
    <property type="protein sequence ID" value="AIE83383.1"/>
    <property type="molecule type" value="Genomic_DNA"/>
</dbReference>
<accession>A0A068NIE0</accession>
<dbReference type="Proteomes" id="UP000027982">
    <property type="component" value="Chromosome"/>
</dbReference>
<evidence type="ECO:0000313" key="2">
    <source>
        <dbReference type="EMBL" id="AIE83383.1"/>
    </source>
</evidence>
<feature type="transmembrane region" description="Helical" evidence="1">
    <location>
        <begin position="33"/>
        <end position="50"/>
    </location>
</feature>
<sequence length="129" mass="14414">MLINAELAQSLSPDELRFGVALTLLTDRVNSGLAIYPLTVTPILVIYSLHREAWQVALAVVLVFVTALLVRGVMILWATARARRLVGDITVGRGFLSAIRRFQEGHPDMPPVLVRRFAYLGWTTLFRGR</sequence>
<dbReference type="HOGENOM" id="CLU_1945560_0_0_0"/>
<organism evidence="2 3">
    <name type="scientific">Fimbriimonas ginsengisoli Gsoil 348</name>
    <dbReference type="NCBI Taxonomy" id="661478"/>
    <lineage>
        <taxon>Bacteria</taxon>
        <taxon>Bacillati</taxon>
        <taxon>Armatimonadota</taxon>
        <taxon>Fimbriimonadia</taxon>
        <taxon>Fimbriimonadales</taxon>
        <taxon>Fimbriimonadaceae</taxon>
        <taxon>Fimbriimonas</taxon>
    </lineage>
</organism>
<evidence type="ECO:0000256" key="1">
    <source>
        <dbReference type="SAM" id="Phobius"/>
    </source>
</evidence>
<name>A0A068NIE0_FIMGI</name>
<keyword evidence="1" id="KW-1133">Transmembrane helix</keyword>
<evidence type="ECO:0000313" key="3">
    <source>
        <dbReference type="Proteomes" id="UP000027982"/>
    </source>
</evidence>